<evidence type="ECO:0000313" key="3">
    <source>
        <dbReference type="Proteomes" id="UP000011732"/>
    </source>
</evidence>
<reference evidence="2 3" key="1">
    <citation type="journal article" date="2013" name="Genome Announc.">
        <title>Draft Genome Sequence of Streptomyces gancidicus Strain BKS 13-15.</title>
        <authorList>
            <person name="Kumar S."/>
            <person name="Kaur N."/>
            <person name="Singh N.K."/>
            <person name="Raghava G.P."/>
            <person name="Mayilraj S."/>
        </authorList>
    </citation>
    <scope>NUCLEOTIDE SEQUENCE [LARGE SCALE GENOMIC DNA]</scope>
    <source>
        <strain evidence="2 3">BKS 13-15</strain>
    </source>
</reference>
<evidence type="ECO:0000256" key="1">
    <source>
        <dbReference type="SAM" id="MobiDB-lite"/>
    </source>
</evidence>
<proteinExistence type="predicted"/>
<name>M3E5E3_STREZ</name>
<sequence>MVQERGLAHTGLTGDDQRTGAAASGTAHQRFQFRQLVLSSPQGRNVRHQVRLRREYRFAISFDGAFYRSVDLIRRASRCRAR</sequence>
<accession>M3E5E3</accession>
<protein>
    <submittedName>
        <fullName evidence="2">Uncharacterized protein</fullName>
    </submittedName>
</protein>
<comment type="caution">
    <text evidence="2">The sequence shown here is derived from an EMBL/GenBank/DDBJ whole genome shotgun (WGS) entry which is preliminary data.</text>
</comment>
<keyword evidence="3" id="KW-1185">Reference proteome</keyword>
<organism evidence="2 3">
    <name type="scientific">Streptomyces gancidicus BKS 13-15</name>
    <dbReference type="NCBI Taxonomy" id="1284664"/>
    <lineage>
        <taxon>Bacteria</taxon>
        <taxon>Bacillati</taxon>
        <taxon>Actinomycetota</taxon>
        <taxon>Actinomycetes</taxon>
        <taxon>Kitasatosporales</taxon>
        <taxon>Streptomycetaceae</taxon>
        <taxon>Streptomyces</taxon>
        <taxon>Streptomyces pseudogriseolus group</taxon>
    </lineage>
</organism>
<dbReference type="Proteomes" id="UP000011732">
    <property type="component" value="Unassembled WGS sequence"/>
</dbReference>
<evidence type="ECO:0000313" key="2">
    <source>
        <dbReference type="EMBL" id="EMF29002.1"/>
    </source>
</evidence>
<gene>
    <name evidence="2" type="ORF">H114_11816</name>
</gene>
<feature type="region of interest" description="Disordered" evidence="1">
    <location>
        <begin position="1"/>
        <end position="26"/>
    </location>
</feature>
<dbReference type="EMBL" id="AOHP01000053">
    <property type="protein sequence ID" value="EMF29002.1"/>
    <property type="molecule type" value="Genomic_DNA"/>
</dbReference>
<dbReference type="AlphaFoldDB" id="M3E5E3"/>